<name>K2NEA0_TRYCR</name>
<evidence type="ECO:0000313" key="1">
    <source>
        <dbReference type="EMBL" id="EKF27352.1"/>
    </source>
</evidence>
<accession>K2NEA0</accession>
<organism evidence="1 2">
    <name type="scientific">Trypanosoma cruzi marinkellei</name>
    <dbReference type="NCBI Taxonomy" id="85056"/>
    <lineage>
        <taxon>Eukaryota</taxon>
        <taxon>Discoba</taxon>
        <taxon>Euglenozoa</taxon>
        <taxon>Kinetoplastea</taxon>
        <taxon>Metakinetoplastina</taxon>
        <taxon>Trypanosomatida</taxon>
        <taxon>Trypanosomatidae</taxon>
        <taxon>Trypanosoma</taxon>
        <taxon>Schizotrypanum</taxon>
    </lineage>
</organism>
<dbReference type="Proteomes" id="UP000007350">
    <property type="component" value="Unassembled WGS sequence"/>
</dbReference>
<proteinExistence type="predicted"/>
<evidence type="ECO:0000313" key="2">
    <source>
        <dbReference type="Proteomes" id="UP000007350"/>
    </source>
</evidence>
<reference evidence="1 2" key="1">
    <citation type="journal article" date="2012" name="BMC Genomics">
        <title>Comparative genomic analysis of human infective Trypanosoma cruzi lineages with the bat-restricted subspecies T. cruzi marinkellei.</title>
        <authorList>
            <person name="Franzen O."/>
            <person name="Talavera-Lopez C."/>
            <person name="Ochaya S."/>
            <person name="Butler C.E."/>
            <person name="Messenger L.A."/>
            <person name="Lewis M.D."/>
            <person name="Llewellyn M.S."/>
            <person name="Marinkelle C.J."/>
            <person name="Tyler K.M."/>
            <person name="Miles M.A."/>
            <person name="Andersson B."/>
        </authorList>
    </citation>
    <scope>NUCLEOTIDE SEQUENCE [LARGE SCALE GENOMIC DNA]</scope>
    <source>
        <strain evidence="1 2">B7</strain>
    </source>
</reference>
<dbReference type="AlphaFoldDB" id="K2NEA0"/>
<keyword evidence="2" id="KW-1185">Reference proteome</keyword>
<gene>
    <name evidence="1" type="ORF">MOQ_008927</name>
</gene>
<protein>
    <submittedName>
        <fullName evidence="1">DNA repair and recombination protein RAD54, putative</fullName>
    </submittedName>
</protein>
<sequence length="1045" mass="115076">MTYLSAMRVNLREMPRNCMLHACVVLFRLSAPADERAVGGIPKFRCEATPVIQRHAQRLLHVLTKHLVGTDARILRNLPDFIGVLRALPPLCLSAAVSPTPQTLSEASGVNPIAMLNHHVQKLEKKLGPVVPVDCLFWLGILQSEKVTSGTSAFSSSLSCLPVGEEEDGGEVRNVPRWNPEAFVISNDVMNTREATAQLDRIVLQAIERAASHDAEKKLSSSLRCQLLPCIIEALAFLLHHCWHAQPPLTVILAAAGYALHSLDVTPGWVLGENAMEIIAAFQTIFCSFHVRHTVAELAVLAHPAHRLSSAVDTVLSRTAYEGVRYVHDFILLASAWMQRCLHAAESEERRVLDEFHVHFMIRLVGNLVGTCASWPESSLRKESLRQLRLSCEMMERFVNAGKTAPLSSTALLLLRVMSTFLRNGPVDDDAVEAHFVGVTAISKVHISGDVNVESPPAGNAALSDLFLAITLLHIVRHDVPSSIRLVRAFLPALQLEESLQTLLSDDEAFVGGIVAMQSARLNAIVAVRRAFSMSLSAATRFIARLVELFPILSVDALTAQWLRSEEQLVEVAVFAALAACRNGEASDENDIVGAMDAVGTLVPHRWDLTYAIAFECPLTATPRTSSIDFTLRSRLAFLLQCCGPWPGGIVLTLLLQASWPAVSGEKDDGILSNYSELLDVMANLSVDKRLRMIPITPLPKLEASLPLMRFVALCHRQASTAACIILGNATPQEQDPQRRQKGRWGVWKALSTSDGAVQFIAIAYLTAPLSETRSTLHERQQLLADMTSWLSSSLSSSSSSSSSFSWPWRSLCLEARQLLLWSRVTFTFPQWESVNKTMHEPMTEEKRMIAAAMSLVTSSHIVSSTTFFSFHRERAPTFLSSSADAMTTEASFVMCFQYALFNTAWVAEMCAKQFAFKRSSIYSRFCRALRVLPDASVMKVSENDVADVDDVGMITAGSLFATPSGFSSLQYVRAAIDMAGDGIVLGSEQRFLLSIACSRSMQEVLELLERRLSQRPYTPLCVQSLLAAWNTLLIHSVELHKKRG</sequence>
<dbReference type="EMBL" id="AHKC01018384">
    <property type="protein sequence ID" value="EKF27352.1"/>
    <property type="molecule type" value="Genomic_DNA"/>
</dbReference>
<comment type="caution">
    <text evidence="1">The sequence shown here is derived from an EMBL/GenBank/DDBJ whole genome shotgun (WGS) entry which is preliminary data.</text>
</comment>